<feature type="compositionally biased region" description="Low complexity" evidence="1">
    <location>
        <begin position="814"/>
        <end position="827"/>
    </location>
</feature>
<protein>
    <submittedName>
        <fullName evidence="2">Uncharacterized protein</fullName>
    </submittedName>
</protein>
<feature type="compositionally biased region" description="Acidic residues" evidence="1">
    <location>
        <begin position="48"/>
        <end position="67"/>
    </location>
</feature>
<evidence type="ECO:0000313" key="2">
    <source>
        <dbReference type="EMBL" id="CAB9526562.1"/>
    </source>
</evidence>
<gene>
    <name evidence="2" type="ORF">SEMRO_1848_G301450.1</name>
</gene>
<feature type="compositionally biased region" description="Basic and acidic residues" evidence="1">
    <location>
        <begin position="798"/>
        <end position="807"/>
    </location>
</feature>
<dbReference type="EMBL" id="CAICTM010001846">
    <property type="protein sequence ID" value="CAB9526562.1"/>
    <property type="molecule type" value="Genomic_DNA"/>
</dbReference>
<feature type="compositionally biased region" description="Low complexity" evidence="1">
    <location>
        <begin position="369"/>
        <end position="380"/>
    </location>
</feature>
<feature type="region of interest" description="Disordered" evidence="1">
    <location>
        <begin position="109"/>
        <end position="154"/>
    </location>
</feature>
<sequence length="866" mass="95961">MIPQETLTEENLQQWDSHHQPLKDPPGLVRDDSYARGDGWSPTNTTSEDTEDEEIHLVEGGDDEDDGLFIGATSHDDDDSTIAFSDIILPTEEEDPFLLELAAEEAARDEELQKVQVPQAPTSDDAILSSTPTDSPTEAPKLVRRDDQEEPESVRFSAHVIVAHALERKRAQLAQLTQAQLLAKLEQRLRPYMHLPKSLPPLRRRKRPNCLFLNHMGTRRPPAPKKRKMAAASVAMMKPLKKRVTTAPTPTHQQETVAAAVTPEPTPITAPSSPQRVVAPVTALPSCVGSPMLPKLLTDSMWQDDLVQDPPSRSEELSVEPPVPFQAEEPLLAAEKPSEASIPDKPDTVDKPPSAALEQPLAAVENVKSSSSPIMMSTPTAKKRDSSKPKVVKKRKRASTSRSENKVKKTKPTPAMNASEKEREDAKRKEVFKVIMASMTPSPHSLQANKNNNKSHPMLRNKPQKAADPPGEKPAASVVTPMTTTKSRIRQGDNEEMSLASLHEPLDPSLENSFQYVPSRHHDDVLSSLAKGHDDDDLLSAAHSNHEEEDHHLYDSPKSVAPRRVKVMSPPEETLQLHDDLDEDHDDHSGEHCLPSNNSTKLKKQIPPPSFVTLDTRSLPPNGGRGPRRFVSMAHRPMLLSPEMDVVAPCARYAGYDDPYELAIPDHDDHMSPSSPLVAPRRVIHMSSPKMPTSTRPDYQSSELYYARRTSLPYASLSMDYWSPTSPKPIVTPDAFASPYRRTKVLHPESMDHGDMMMMSLDVPPCPPLLTVHPHDGYHSPVSYRRVIRQVPAPARRMKTDDSHVARAPEPQQKSSTKPTPNKSTSPKTKKRTRSLPTNKGAPKTAKPNTKRCSKKTSQMSISPSS</sequence>
<feature type="region of interest" description="Disordered" evidence="1">
    <location>
        <begin position="1"/>
        <end position="75"/>
    </location>
</feature>
<accession>A0A9N8ESV6</accession>
<feature type="compositionally biased region" description="Basic residues" evidence="1">
    <location>
        <begin position="390"/>
        <end position="399"/>
    </location>
</feature>
<comment type="caution">
    <text evidence="2">The sequence shown here is derived from an EMBL/GenBank/DDBJ whole genome shotgun (WGS) entry which is preliminary data.</text>
</comment>
<dbReference type="Proteomes" id="UP001153069">
    <property type="component" value="Unassembled WGS sequence"/>
</dbReference>
<reference evidence="2" key="1">
    <citation type="submission" date="2020-06" db="EMBL/GenBank/DDBJ databases">
        <authorList>
            <consortium name="Plant Systems Biology data submission"/>
        </authorList>
    </citation>
    <scope>NUCLEOTIDE SEQUENCE</scope>
    <source>
        <strain evidence="2">D6</strain>
    </source>
</reference>
<name>A0A9N8ESV6_9STRA</name>
<feature type="compositionally biased region" description="Basic and acidic residues" evidence="1">
    <location>
        <begin position="544"/>
        <end position="555"/>
    </location>
</feature>
<dbReference type="AlphaFoldDB" id="A0A9N8ESV6"/>
<feature type="compositionally biased region" description="Polar residues" evidence="1">
    <location>
        <begin position="439"/>
        <end position="455"/>
    </location>
</feature>
<evidence type="ECO:0000256" key="1">
    <source>
        <dbReference type="SAM" id="MobiDB-lite"/>
    </source>
</evidence>
<feature type="region of interest" description="Disordered" evidence="1">
    <location>
        <begin position="595"/>
        <end position="627"/>
    </location>
</feature>
<feature type="region of interest" description="Disordered" evidence="1">
    <location>
        <begin position="792"/>
        <end position="866"/>
    </location>
</feature>
<keyword evidence="3" id="KW-1185">Reference proteome</keyword>
<organism evidence="2 3">
    <name type="scientific">Seminavis robusta</name>
    <dbReference type="NCBI Taxonomy" id="568900"/>
    <lineage>
        <taxon>Eukaryota</taxon>
        <taxon>Sar</taxon>
        <taxon>Stramenopiles</taxon>
        <taxon>Ochrophyta</taxon>
        <taxon>Bacillariophyta</taxon>
        <taxon>Bacillariophyceae</taxon>
        <taxon>Bacillariophycidae</taxon>
        <taxon>Naviculales</taxon>
        <taxon>Naviculaceae</taxon>
        <taxon>Seminavis</taxon>
    </lineage>
</organism>
<proteinExistence type="predicted"/>
<feature type="compositionally biased region" description="Polar residues" evidence="1">
    <location>
        <begin position="856"/>
        <end position="866"/>
    </location>
</feature>
<feature type="compositionally biased region" description="Basic and acidic residues" evidence="1">
    <location>
        <begin position="419"/>
        <end position="432"/>
    </location>
</feature>
<evidence type="ECO:0000313" key="3">
    <source>
        <dbReference type="Proteomes" id="UP001153069"/>
    </source>
</evidence>
<feature type="compositionally biased region" description="Polar residues" evidence="1">
    <location>
        <begin position="1"/>
        <end position="15"/>
    </location>
</feature>
<feature type="region of interest" description="Disordered" evidence="1">
    <location>
        <begin position="334"/>
        <end position="564"/>
    </location>
</feature>
<feature type="compositionally biased region" description="Basic and acidic residues" evidence="1">
    <location>
        <begin position="336"/>
        <end position="350"/>
    </location>
</feature>